<organism evidence="2">
    <name type="scientific">Cacopsylla melanoneura</name>
    <dbReference type="NCBI Taxonomy" id="428564"/>
    <lineage>
        <taxon>Eukaryota</taxon>
        <taxon>Metazoa</taxon>
        <taxon>Ecdysozoa</taxon>
        <taxon>Arthropoda</taxon>
        <taxon>Hexapoda</taxon>
        <taxon>Insecta</taxon>
        <taxon>Pterygota</taxon>
        <taxon>Neoptera</taxon>
        <taxon>Paraneoptera</taxon>
        <taxon>Hemiptera</taxon>
        <taxon>Sternorrhyncha</taxon>
        <taxon>Psylloidea</taxon>
        <taxon>Psyllidae</taxon>
        <taxon>Psyllinae</taxon>
        <taxon>Cacopsylla</taxon>
    </lineage>
</organism>
<keyword evidence="1" id="KW-0472">Membrane</keyword>
<dbReference type="EMBL" id="HBUF01196686">
    <property type="protein sequence ID" value="CAG6660311.1"/>
    <property type="molecule type" value="Transcribed_RNA"/>
</dbReference>
<feature type="transmembrane region" description="Helical" evidence="1">
    <location>
        <begin position="60"/>
        <end position="86"/>
    </location>
</feature>
<evidence type="ECO:0000256" key="1">
    <source>
        <dbReference type="SAM" id="Phobius"/>
    </source>
</evidence>
<protein>
    <submittedName>
        <fullName evidence="2">Uncharacterized protein</fullName>
    </submittedName>
</protein>
<dbReference type="EMBL" id="HBUF01196684">
    <property type="protein sequence ID" value="CAG6660309.1"/>
    <property type="molecule type" value="Transcribed_RNA"/>
</dbReference>
<proteinExistence type="predicted"/>
<dbReference type="AlphaFoldDB" id="A0A8D8S4C7"/>
<evidence type="ECO:0000313" key="2">
    <source>
        <dbReference type="EMBL" id="CAG6660311.1"/>
    </source>
</evidence>
<keyword evidence="1" id="KW-1133">Transmembrane helix</keyword>
<accession>A0A8D8S4C7</accession>
<dbReference type="EMBL" id="HBUF01196685">
    <property type="protein sequence ID" value="CAG6660310.1"/>
    <property type="molecule type" value="Transcribed_RNA"/>
</dbReference>
<reference evidence="2" key="1">
    <citation type="submission" date="2021-05" db="EMBL/GenBank/DDBJ databases">
        <authorList>
            <person name="Alioto T."/>
            <person name="Alioto T."/>
            <person name="Gomez Garrido J."/>
        </authorList>
    </citation>
    <scope>NUCLEOTIDE SEQUENCE</scope>
</reference>
<keyword evidence="1" id="KW-0812">Transmembrane</keyword>
<sequence length="109" mass="12415">MCRFFFVFEEVNRGNFIFFSLQFSPVSNPSLSLASVLVISPMSSSHYSFHLHSILHYHKLQVLLSLQCLLLITVFICIQSFIIISFSSCYLSNVFFSLQFSSVSNPSLS</sequence>
<name>A0A8D8S4C7_9HEMI</name>